<gene>
    <name evidence="2" type="ORF">Tco_0924687</name>
</gene>
<proteinExistence type="predicted"/>
<name>A0ABQ5D5I6_9ASTR</name>
<protein>
    <submittedName>
        <fullName evidence="2">Uncharacterized protein</fullName>
    </submittedName>
</protein>
<accession>A0ABQ5D5I6</accession>
<feature type="region of interest" description="Disordered" evidence="1">
    <location>
        <begin position="59"/>
        <end position="124"/>
    </location>
</feature>
<reference evidence="2" key="1">
    <citation type="journal article" date="2022" name="Int. J. Mol. Sci.">
        <title>Draft Genome of Tanacetum Coccineum: Genomic Comparison of Closely Related Tanacetum-Family Plants.</title>
        <authorList>
            <person name="Yamashiro T."/>
            <person name="Shiraishi A."/>
            <person name="Nakayama K."/>
            <person name="Satake H."/>
        </authorList>
    </citation>
    <scope>NUCLEOTIDE SEQUENCE</scope>
</reference>
<feature type="compositionally biased region" description="Basic and acidic residues" evidence="1">
    <location>
        <begin position="82"/>
        <end position="100"/>
    </location>
</feature>
<sequence length="147" mass="17024">MCDDDEEGPDPLEFIPWRNSKFKDHKNIDETTKCTLLHTWIEIGNEEGLLNDEVLSDEEWEEHEYGNPPNDSFPKPYLNINNEKDKNHHNENNGDTKKLSGMDLSGTPRSEKINNEQPNEGEPYGDLAKTMIWYTLKITCGELIRAF</sequence>
<comment type="caution">
    <text evidence="2">The sequence shown here is derived from an EMBL/GenBank/DDBJ whole genome shotgun (WGS) entry which is preliminary data.</text>
</comment>
<evidence type="ECO:0000313" key="2">
    <source>
        <dbReference type="EMBL" id="GJT34268.1"/>
    </source>
</evidence>
<evidence type="ECO:0000313" key="3">
    <source>
        <dbReference type="Proteomes" id="UP001151760"/>
    </source>
</evidence>
<reference evidence="2" key="2">
    <citation type="submission" date="2022-01" db="EMBL/GenBank/DDBJ databases">
        <authorList>
            <person name="Yamashiro T."/>
            <person name="Shiraishi A."/>
            <person name="Satake H."/>
            <person name="Nakayama K."/>
        </authorList>
    </citation>
    <scope>NUCLEOTIDE SEQUENCE</scope>
</reference>
<keyword evidence="3" id="KW-1185">Reference proteome</keyword>
<dbReference type="Proteomes" id="UP001151760">
    <property type="component" value="Unassembled WGS sequence"/>
</dbReference>
<organism evidence="2 3">
    <name type="scientific">Tanacetum coccineum</name>
    <dbReference type="NCBI Taxonomy" id="301880"/>
    <lineage>
        <taxon>Eukaryota</taxon>
        <taxon>Viridiplantae</taxon>
        <taxon>Streptophyta</taxon>
        <taxon>Embryophyta</taxon>
        <taxon>Tracheophyta</taxon>
        <taxon>Spermatophyta</taxon>
        <taxon>Magnoliopsida</taxon>
        <taxon>eudicotyledons</taxon>
        <taxon>Gunneridae</taxon>
        <taxon>Pentapetalae</taxon>
        <taxon>asterids</taxon>
        <taxon>campanulids</taxon>
        <taxon>Asterales</taxon>
        <taxon>Asteraceae</taxon>
        <taxon>Asteroideae</taxon>
        <taxon>Anthemideae</taxon>
        <taxon>Anthemidinae</taxon>
        <taxon>Tanacetum</taxon>
    </lineage>
</organism>
<dbReference type="EMBL" id="BQNB010014948">
    <property type="protein sequence ID" value="GJT34268.1"/>
    <property type="molecule type" value="Genomic_DNA"/>
</dbReference>
<evidence type="ECO:0000256" key="1">
    <source>
        <dbReference type="SAM" id="MobiDB-lite"/>
    </source>
</evidence>